<evidence type="ECO:0000256" key="1">
    <source>
        <dbReference type="SAM" id="MobiDB-lite"/>
    </source>
</evidence>
<dbReference type="InterPro" id="IPR010872">
    <property type="entry name" value="MDMPI_C-term_domain"/>
</dbReference>
<dbReference type="PANTHER" id="PTHR40758:SF1">
    <property type="entry name" value="CONSERVED PROTEIN"/>
    <property type="match status" value="1"/>
</dbReference>
<comment type="caution">
    <text evidence="4">The sequence shown here is derived from an EMBL/GenBank/DDBJ whole genome shotgun (WGS) entry which is preliminary data.</text>
</comment>
<dbReference type="RefSeq" id="WP_188522679.1">
    <property type="nucleotide sequence ID" value="NZ_BMDG01000003.1"/>
</dbReference>
<reference evidence="5" key="1">
    <citation type="journal article" date="2019" name="Int. J. Syst. Evol. Microbiol.">
        <title>The Global Catalogue of Microorganisms (GCM) 10K type strain sequencing project: providing services to taxonomists for standard genome sequencing and annotation.</title>
        <authorList>
            <consortium name="The Broad Institute Genomics Platform"/>
            <consortium name="The Broad Institute Genome Sequencing Center for Infectious Disease"/>
            <person name="Wu L."/>
            <person name="Ma J."/>
        </authorList>
    </citation>
    <scope>NUCLEOTIDE SEQUENCE [LARGE SCALE GENOMIC DNA]</scope>
    <source>
        <strain evidence="5">CCM 8653</strain>
    </source>
</reference>
<evidence type="ECO:0000313" key="4">
    <source>
        <dbReference type="EMBL" id="GGI06469.1"/>
    </source>
</evidence>
<organism evidence="4 5">
    <name type="scientific">Isoptericola cucumis</name>
    <dbReference type="NCBI Taxonomy" id="1776856"/>
    <lineage>
        <taxon>Bacteria</taxon>
        <taxon>Bacillati</taxon>
        <taxon>Actinomycetota</taxon>
        <taxon>Actinomycetes</taxon>
        <taxon>Micrococcales</taxon>
        <taxon>Promicromonosporaceae</taxon>
        <taxon>Isoptericola</taxon>
    </lineage>
</organism>
<dbReference type="InterPro" id="IPR034660">
    <property type="entry name" value="DinB/YfiT-like"/>
</dbReference>
<dbReference type="InterPro" id="IPR024344">
    <property type="entry name" value="MDMPI_metal-binding"/>
</dbReference>
<accession>A0ABQ2B2X9</accession>
<evidence type="ECO:0008006" key="6">
    <source>
        <dbReference type="Google" id="ProtNLM"/>
    </source>
</evidence>
<keyword evidence="5" id="KW-1185">Reference proteome</keyword>
<feature type="region of interest" description="Disordered" evidence="1">
    <location>
        <begin position="1"/>
        <end position="23"/>
    </location>
</feature>
<dbReference type="EMBL" id="BMDG01000003">
    <property type="protein sequence ID" value="GGI06469.1"/>
    <property type="molecule type" value="Genomic_DNA"/>
</dbReference>
<dbReference type="Pfam" id="PF07398">
    <property type="entry name" value="MDMPI_C"/>
    <property type="match status" value="1"/>
</dbReference>
<sequence length="280" mass="28773">MPAAAVPRPVVDPRTGLRADGGPEPDRLALLGTLQEAFAAAVLATDPGAPVPACGDWTARELVVHLAGVHHWAAGMAAGDDTRAEVLPVPDGGPEALADLYGRHAAELRAVLAAVGPAARASTLVGDGPVGDGPASFWRRRQVHETLVHLHDLHAARLGSGPAVVTGDALPVAPEVWADCVDEIVTMFQPRQVRLGRMAPLPEPVRLVAADLGWSWTLGAHDGGSPDDEAGRRRPAATLSAPAHGLALLLWGRLDPAGAGATVDGDDAVVRRALGAPVVP</sequence>
<dbReference type="Proteomes" id="UP000632535">
    <property type="component" value="Unassembled WGS sequence"/>
</dbReference>
<dbReference type="SUPFAM" id="SSF109854">
    <property type="entry name" value="DinB/YfiT-like putative metalloenzymes"/>
    <property type="match status" value="1"/>
</dbReference>
<evidence type="ECO:0000259" key="2">
    <source>
        <dbReference type="Pfam" id="PF07398"/>
    </source>
</evidence>
<feature type="domain" description="Mycothiol-dependent maleylpyruvate isomerase metal-binding" evidence="3">
    <location>
        <begin position="36"/>
        <end position="153"/>
    </location>
</feature>
<evidence type="ECO:0000259" key="3">
    <source>
        <dbReference type="Pfam" id="PF11716"/>
    </source>
</evidence>
<dbReference type="PANTHER" id="PTHR40758">
    <property type="entry name" value="CONSERVED PROTEIN"/>
    <property type="match status" value="1"/>
</dbReference>
<protein>
    <recommendedName>
        <fullName evidence="6">Mycothiol-dependent maleylpyruvate isomerase metal-binding domain-containing protein</fullName>
    </recommendedName>
</protein>
<proteinExistence type="predicted"/>
<name>A0ABQ2B2X9_9MICO</name>
<dbReference type="Pfam" id="PF11716">
    <property type="entry name" value="MDMPI_N"/>
    <property type="match status" value="1"/>
</dbReference>
<evidence type="ECO:0000313" key="5">
    <source>
        <dbReference type="Proteomes" id="UP000632535"/>
    </source>
</evidence>
<gene>
    <name evidence="4" type="ORF">GCM10007368_11320</name>
</gene>
<feature type="domain" description="MDMPI C-terminal" evidence="2">
    <location>
        <begin position="178"/>
        <end position="271"/>
    </location>
</feature>